<dbReference type="Proteomes" id="UP000198953">
    <property type="component" value="Unassembled WGS sequence"/>
</dbReference>
<proteinExistence type="predicted"/>
<dbReference type="OrthoDB" id="9792858at2"/>
<dbReference type="Gene3D" id="2.30.110.10">
    <property type="entry name" value="Electron Transport, Fmn-binding Protein, Chain A"/>
    <property type="match status" value="1"/>
</dbReference>
<dbReference type="STRING" id="46177.SAMN05660976_06252"/>
<dbReference type="GO" id="GO:0010181">
    <property type="term" value="F:FMN binding"/>
    <property type="evidence" value="ECO:0007669"/>
    <property type="project" value="InterPro"/>
</dbReference>
<dbReference type="PANTHER" id="PTHR30466:SF1">
    <property type="entry name" value="FMN REDUCTASE (NADH) RUTF"/>
    <property type="match status" value="1"/>
</dbReference>
<reference evidence="3 4" key="1">
    <citation type="submission" date="2016-10" db="EMBL/GenBank/DDBJ databases">
        <authorList>
            <person name="de Groot N.N."/>
        </authorList>
    </citation>
    <scope>NUCLEOTIDE SEQUENCE [LARGE SCALE GENOMIC DNA]</scope>
    <source>
        <strain evidence="3 4">DSM 43357</strain>
    </source>
</reference>
<dbReference type="AlphaFoldDB" id="A0A1H8BXZ4"/>
<dbReference type="SUPFAM" id="SSF50475">
    <property type="entry name" value="FMN-binding split barrel"/>
    <property type="match status" value="1"/>
</dbReference>
<evidence type="ECO:0000256" key="1">
    <source>
        <dbReference type="ARBA" id="ARBA00023002"/>
    </source>
</evidence>
<protein>
    <submittedName>
        <fullName evidence="3">NADH-FMN oxidoreductase RutF, flavin reductase (DIM6/NTAB) family</fullName>
    </submittedName>
</protein>
<dbReference type="SMART" id="SM00903">
    <property type="entry name" value="Flavin_Reduct"/>
    <property type="match status" value="1"/>
</dbReference>
<dbReference type="InterPro" id="IPR002563">
    <property type="entry name" value="Flavin_Rdtase-like_dom"/>
</dbReference>
<dbReference type="Pfam" id="PF01613">
    <property type="entry name" value="Flavin_Reduct"/>
    <property type="match status" value="1"/>
</dbReference>
<keyword evidence="4" id="KW-1185">Reference proteome</keyword>
<evidence type="ECO:0000259" key="2">
    <source>
        <dbReference type="SMART" id="SM00903"/>
    </source>
</evidence>
<organism evidence="3 4">
    <name type="scientific">Nonomuraea pusilla</name>
    <dbReference type="NCBI Taxonomy" id="46177"/>
    <lineage>
        <taxon>Bacteria</taxon>
        <taxon>Bacillati</taxon>
        <taxon>Actinomycetota</taxon>
        <taxon>Actinomycetes</taxon>
        <taxon>Streptosporangiales</taxon>
        <taxon>Streptosporangiaceae</taxon>
        <taxon>Nonomuraea</taxon>
    </lineage>
</organism>
<keyword evidence="1" id="KW-0560">Oxidoreductase</keyword>
<sequence>MADRERPRLTRPTGAPAHRVAPVSAFTGEFREAMAQLASGVAVVTVRDGRDDVGATVSALMSVSMDPPLVLVSLAGAGYLTEVLQRQERWAASLLSSGQAAVASRFAAKGRPSARLLLAGTPHHRGEHSQALVVEGGVAALEVETAQAVPAGDHILFVARVLGVPYVESSLQPLVRLRARYRSVG</sequence>
<gene>
    <name evidence="3" type="ORF">SAMN05660976_06252</name>
</gene>
<dbReference type="GO" id="GO:0042602">
    <property type="term" value="F:riboflavin reductase (NADPH) activity"/>
    <property type="evidence" value="ECO:0007669"/>
    <property type="project" value="TreeGrafter"/>
</dbReference>
<dbReference type="InterPro" id="IPR050268">
    <property type="entry name" value="NADH-dep_flavin_reductase"/>
</dbReference>
<dbReference type="EMBL" id="FOBF01000018">
    <property type="protein sequence ID" value="SEM87730.1"/>
    <property type="molecule type" value="Genomic_DNA"/>
</dbReference>
<dbReference type="GO" id="GO:0006208">
    <property type="term" value="P:pyrimidine nucleobase catabolic process"/>
    <property type="evidence" value="ECO:0007669"/>
    <property type="project" value="TreeGrafter"/>
</dbReference>
<evidence type="ECO:0000313" key="4">
    <source>
        <dbReference type="Proteomes" id="UP000198953"/>
    </source>
</evidence>
<feature type="domain" description="Flavin reductase like" evidence="2">
    <location>
        <begin position="34"/>
        <end position="183"/>
    </location>
</feature>
<evidence type="ECO:0000313" key="3">
    <source>
        <dbReference type="EMBL" id="SEM87730.1"/>
    </source>
</evidence>
<dbReference type="InterPro" id="IPR012349">
    <property type="entry name" value="Split_barrel_FMN-bd"/>
</dbReference>
<accession>A0A1H8BXZ4</accession>
<name>A0A1H8BXZ4_9ACTN</name>
<dbReference type="PANTHER" id="PTHR30466">
    <property type="entry name" value="FLAVIN REDUCTASE"/>
    <property type="match status" value="1"/>
</dbReference>